<keyword evidence="5" id="KW-1185">Reference proteome</keyword>
<dbReference type="InterPro" id="IPR050624">
    <property type="entry name" value="HTH-type_Tx_Regulator"/>
</dbReference>
<name>A0A1M6CAJ6_9FIRM</name>
<sequence>MPEMSKRDLILNSAFEIFRTKGFHNAKIEEIAKNAGIGKGTVYEYFSGKKEIFEESFIRNVEMGLQEVHEIFVSELSFKEKLAKFLKYKYNIITVHTSLAEVFFAQGDLISKRVKDVFLKNMGKHTLDVIRLIEQGIDEGLIRKTVDKEILCSCIMGLSNHYIGMVMFKAGGKEPDYGYIVDQVLEGFGEKEDCNEN</sequence>
<evidence type="ECO:0000256" key="2">
    <source>
        <dbReference type="PROSITE-ProRule" id="PRU00335"/>
    </source>
</evidence>
<dbReference type="STRING" id="1121476.SAMN02745751_00641"/>
<dbReference type="EMBL" id="FQZL01000005">
    <property type="protein sequence ID" value="SHI58029.1"/>
    <property type="molecule type" value="Genomic_DNA"/>
</dbReference>
<dbReference type="SUPFAM" id="SSF48498">
    <property type="entry name" value="Tetracyclin repressor-like, C-terminal domain"/>
    <property type="match status" value="1"/>
</dbReference>
<feature type="domain" description="HTH tetR-type" evidence="3">
    <location>
        <begin position="4"/>
        <end position="64"/>
    </location>
</feature>
<evidence type="ECO:0000256" key="1">
    <source>
        <dbReference type="ARBA" id="ARBA00023125"/>
    </source>
</evidence>
<dbReference type="OrthoDB" id="9812484at2"/>
<dbReference type="SUPFAM" id="SSF46689">
    <property type="entry name" value="Homeodomain-like"/>
    <property type="match status" value="1"/>
</dbReference>
<dbReference type="PANTHER" id="PTHR43479:SF11">
    <property type="entry name" value="ACREF_ENVCD OPERON REPRESSOR-RELATED"/>
    <property type="match status" value="1"/>
</dbReference>
<dbReference type="InterPro" id="IPR009057">
    <property type="entry name" value="Homeodomain-like_sf"/>
</dbReference>
<dbReference type="PRINTS" id="PR00455">
    <property type="entry name" value="HTHTETR"/>
</dbReference>
<dbReference type="PROSITE" id="PS50977">
    <property type="entry name" value="HTH_TETR_2"/>
    <property type="match status" value="1"/>
</dbReference>
<protein>
    <submittedName>
        <fullName evidence="4">Transcriptional regulator, TetR family</fullName>
    </submittedName>
</protein>
<dbReference type="InterPro" id="IPR001647">
    <property type="entry name" value="HTH_TetR"/>
</dbReference>
<dbReference type="PANTHER" id="PTHR43479">
    <property type="entry name" value="ACREF/ENVCD OPERON REPRESSOR-RELATED"/>
    <property type="match status" value="1"/>
</dbReference>
<dbReference type="RefSeq" id="WP_073047005.1">
    <property type="nucleotide sequence ID" value="NZ_FQZL01000005.1"/>
</dbReference>
<organism evidence="4 5">
    <name type="scientific">Dethiosulfatibacter aminovorans DSM 17477</name>
    <dbReference type="NCBI Taxonomy" id="1121476"/>
    <lineage>
        <taxon>Bacteria</taxon>
        <taxon>Bacillati</taxon>
        <taxon>Bacillota</taxon>
        <taxon>Tissierellia</taxon>
        <taxon>Dethiosulfatibacter</taxon>
    </lineage>
</organism>
<gene>
    <name evidence="4" type="ORF">SAMN02745751_00641</name>
</gene>
<proteinExistence type="predicted"/>
<dbReference type="Gene3D" id="1.10.357.10">
    <property type="entry name" value="Tetracycline Repressor, domain 2"/>
    <property type="match status" value="1"/>
</dbReference>
<dbReference type="GO" id="GO:0003677">
    <property type="term" value="F:DNA binding"/>
    <property type="evidence" value="ECO:0007669"/>
    <property type="project" value="UniProtKB-UniRule"/>
</dbReference>
<evidence type="ECO:0000259" key="3">
    <source>
        <dbReference type="PROSITE" id="PS50977"/>
    </source>
</evidence>
<evidence type="ECO:0000313" key="5">
    <source>
        <dbReference type="Proteomes" id="UP000184052"/>
    </source>
</evidence>
<dbReference type="Gene3D" id="1.10.10.60">
    <property type="entry name" value="Homeodomain-like"/>
    <property type="match status" value="1"/>
</dbReference>
<dbReference type="AlphaFoldDB" id="A0A1M6CAJ6"/>
<dbReference type="Proteomes" id="UP000184052">
    <property type="component" value="Unassembled WGS sequence"/>
</dbReference>
<dbReference type="Pfam" id="PF00440">
    <property type="entry name" value="TetR_N"/>
    <property type="match status" value="1"/>
</dbReference>
<dbReference type="InterPro" id="IPR036271">
    <property type="entry name" value="Tet_transcr_reg_TetR-rel_C_sf"/>
</dbReference>
<evidence type="ECO:0000313" key="4">
    <source>
        <dbReference type="EMBL" id="SHI58029.1"/>
    </source>
</evidence>
<feature type="DNA-binding region" description="H-T-H motif" evidence="2">
    <location>
        <begin position="27"/>
        <end position="46"/>
    </location>
</feature>
<accession>A0A1M6CAJ6</accession>
<reference evidence="4 5" key="1">
    <citation type="submission" date="2016-11" db="EMBL/GenBank/DDBJ databases">
        <authorList>
            <person name="Jaros S."/>
            <person name="Januszkiewicz K."/>
            <person name="Wedrychowicz H."/>
        </authorList>
    </citation>
    <scope>NUCLEOTIDE SEQUENCE [LARGE SCALE GENOMIC DNA]</scope>
    <source>
        <strain evidence="4 5">DSM 17477</strain>
    </source>
</reference>
<keyword evidence="1 2" id="KW-0238">DNA-binding</keyword>